<feature type="compositionally biased region" description="Basic and acidic residues" evidence="1">
    <location>
        <begin position="1"/>
        <end position="10"/>
    </location>
</feature>
<accession>A0A5B0G5Q7</accession>
<sequence>MSKNDERKIESAAPQTGTPYLSADERGAKGRALRDTASRASHAGWKAPKDRRDPVELLIESNEGRILSLTPIRFGRMAASPFAFYRGAAALMAADLAGTPTSGLRVQACGDAHLMNFGGFATPERNVIFDVNDLDETLPAPFEWDLKRLAASVVVAAQHLELPHSDAGRVATDLVREYRERMVNFAGMRALDVWYNKIDLQKYEDRTGDPAVVAATRKRLAERLEVERRKSVPDHLYPKLVSEGGVKPRIKDEPPLIFHPTEEQAPGLETGYREAIASYRESLPEHVRILFDRFHYVDLALKVVGVGSVGTMCAVGLFMAADDDPLFLQVKEAKASVLEPYAGKSLHPNHGQRVIVGQRLMQSASDVFLGWTRGVNGREFYLRQLRDMKLSAVIEDWDTGLLRQYARMCAHALARAHARSGDAAMIAGYMGSGQTFDDAVGEFATEYASQNRSDYRAFLSAIREGRIQVMVED</sequence>
<evidence type="ECO:0000256" key="1">
    <source>
        <dbReference type="SAM" id="MobiDB-lite"/>
    </source>
</evidence>
<dbReference type="Proteomes" id="UP000325273">
    <property type="component" value="Unassembled WGS sequence"/>
</dbReference>
<protein>
    <submittedName>
        <fullName evidence="2">DUF2252 domain-containing protein</fullName>
    </submittedName>
</protein>
<evidence type="ECO:0000313" key="3">
    <source>
        <dbReference type="Proteomes" id="UP000325273"/>
    </source>
</evidence>
<name>A0A5B0G5Q7_9BURK</name>
<dbReference type="RefSeq" id="WP_149675861.1">
    <property type="nucleotide sequence ID" value="NZ_VTUZ01000056.1"/>
</dbReference>
<reference evidence="2 3" key="1">
    <citation type="submission" date="2019-08" db="EMBL/GenBank/DDBJ databases">
        <title>Paraburkholderia sp. DCY113.</title>
        <authorList>
            <person name="Kang J."/>
        </authorList>
    </citation>
    <scope>NUCLEOTIDE SEQUENCE [LARGE SCALE GENOMIC DNA]</scope>
    <source>
        <strain evidence="2 3">DCY113</strain>
    </source>
</reference>
<dbReference type="InterPro" id="IPR018721">
    <property type="entry name" value="DUF2252"/>
</dbReference>
<feature type="compositionally biased region" description="Basic and acidic residues" evidence="1">
    <location>
        <begin position="23"/>
        <end position="37"/>
    </location>
</feature>
<organism evidence="2 3">
    <name type="scientific">Paraburkholderia panacisoli</name>
    <dbReference type="NCBI Taxonomy" id="2603818"/>
    <lineage>
        <taxon>Bacteria</taxon>
        <taxon>Pseudomonadati</taxon>
        <taxon>Pseudomonadota</taxon>
        <taxon>Betaproteobacteria</taxon>
        <taxon>Burkholderiales</taxon>
        <taxon>Burkholderiaceae</taxon>
        <taxon>Paraburkholderia</taxon>
    </lineage>
</organism>
<dbReference type="EMBL" id="VTUZ01000056">
    <property type="protein sequence ID" value="KAA0998562.1"/>
    <property type="molecule type" value="Genomic_DNA"/>
</dbReference>
<keyword evidence="3" id="KW-1185">Reference proteome</keyword>
<gene>
    <name evidence="2" type="ORF">FVF58_43965</name>
</gene>
<dbReference type="PANTHER" id="PTHR39441">
    <property type="entry name" value="DUF2252 DOMAIN-CONTAINING PROTEIN"/>
    <property type="match status" value="1"/>
</dbReference>
<dbReference type="PANTHER" id="PTHR39441:SF1">
    <property type="entry name" value="DUF2252 DOMAIN-CONTAINING PROTEIN"/>
    <property type="match status" value="1"/>
</dbReference>
<dbReference type="AlphaFoldDB" id="A0A5B0G5Q7"/>
<proteinExistence type="predicted"/>
<comment type="caution">
    <text evidence="2">The sequence shown here is derived from an EMBL/GenBank/DDBJ whole genome shotgun (WGS) entry which is preliminary data.</text>
</comment>
<dbReference type="Pfam" id="PF10009">
    <property type="entry name" value="DUF2252"/>
    <property type="match status" value="1"/>
</dbReference>
<evidence type="ECO:0000313" key="2">
    <source>
        <dbReference type="EMBL" id="KAA0998562.1"/>
    </source>
</evidence>
<feature type="region of interest" description="Disordered" evidence="1">
    <location>
        <begin position="1"/>
        <end position="48"/>
    </location>
</feature>